<evidence type="ECO:0000313" key="3">
    <source>
        <dbReference type="Proteomes" id="UP000306229"/>
    </source>
</evidence>
<protein>
    <recommendedName>
        <fullName evidence="4">DUF998 domain-containing protein</fullName>
    </recommendedName>
</protein>
<feature type="transmembrane region" description="Helical" evidence="1">
    <location>
        <begin position="71"/>
        <end position="91"/>
    </location>
</feature>
<keyword evidence="3" id="KW-1185">Reference proteome</keyword>
<gene>
    <name evidence="2" type="ORF">FF125_14410</name>
</gene>
<feature type="transmembrane region" description="Helical" evidence="1">
    <location>
        <begin position="125"/>
        <end position="144"/>
    </location>
</feature>
<evidence type="ECO:0000313" key="2">
    <source>
        <dbReference type="EMBL" id="QCX39575.1"/>
    </source>
</evidence>
<organism evidence="2 3">
    <name type="scientific">Aureibaculum algae</name>
    <dbReference type="NCBI Taxonomy" id="2584122"/>
    <lineage>
        <taxon>Bacteria</taxon>
        <taxon>Pseudomonadati</taxon>
        <taxon>Bacteroidota</taxon>
        <taxon>Flavobacteriia</taxon>
        <taxon>Flavobacteriales</taxon>
        <taxon>Flavobacteriaceae</taxon>
        <taxon>Aureibaculum</taxon>
    </lineage>
</organism>
<evidence type="ECO:0000256" key="1">
    <source>
        <dbReference type="SAM" id="Phobius"/>
    </source>
</evidence>
<feature type="transmembrane region" description="Helical" evidence="1">
    <location>
        <begin position="156"/>
        <end position="180"/>
    </location>
</feature>
<feature type="transmembrane region" description="Helical" evidence="1">
    <location>
        <begin position="12"/>
        <end position="31"/>
    </location>
</feature>
<name>A0A5B7TS23_9FLAO</name>
<proteinExistence type="predicted"/>
<sequence length="220" mass="25327">MNKFDTKYLPYFPIFGLGLYLIVFYFAASAYPGGSYNYPNANNGYSFANNFLCDAMNPITESGAINNARPIAVISHLILSLTMISFFYILPKVFNEKNRNTQMITYFGIASMTALLFMFTPYHDLMVTFTGVLGTMAMIPLFIELRRFKNKGLKRLMYFCFTLSIIVFLSFQTKIGFYYLPFLQKITFAIDTWWVVSSCLFVINKNRAALKLVPQKVNNR</sequence>
<dbReference type="AlphaFoldDB" id="A0A5B7TS23"/>
<dbReference type="Proteomes" id="UP000306229">
    <property type="component" value="Chromosome"/>
</dbReference>
<reference evidence="2 3" key="1">
    <citation type="submission" date="2019-05" db="EMBL/GenBank/DDBJ databases">
        <title>Algicella ahnfeltiae gen. nov., sp. nov., a novel marine bacterium of the family Flavobacteriaceae isolated from a red alga.</title>
        <authorList>
            <person name="Nedashkovskaya O.I."/>
            <person name="Kukhlevskiy A.D."/>
            <person name="Kim S.-G."/>
            <person name="Zhukova N.V."/>
            <person name="Mikhailov V.V."/>
        </authorList>
    </citation>
    <scope>NUCLEOTIDE SEQUENCE [LARGE SCALE GENOMIC DNA]</scope>
    <source>
        <strain evidence="2 3">10Alg115</strain>
    </source>
</reference>
<accession>A0A5B7TS23</accession>
<feature type="transmembrane region" description="Helical" evidence="1">
    <location>
        <begin position="103"/>
        <end position="119"/>
    </location>
</feature>
<evidence type="ECO:0008006" key="4">
    <source>
        <dbReference type="Google" id="ProtNLM"/>
    </source>
</evidence>
<keyword evidence="1" id="KW-0472">Membrane</keyword>
<dbReference type="KEGG" id="fbe:FF125_14410"/>
<dbReference type="OrthoDB" id="7067097at2"/>
<dbReference type="EMBL" id="CP040749">
    <property type="protein sequence ID" value="QCX39575.1"/>
    <property type="molecule type" value="Genomic_DNA"/>
</dbReference>
<keyword evidence="1" id="KW-1133">Transmembrane helix</keyword>
<dbReference type="RefSeq" id="WP_117883488.1">
    <property type="nucleotide sequence ID" value="NZ_CP040749.1"/>
</dbReference>
<keyword evidence="1" id="KW-0812">Transmembrane</keyword>